<evidence type="ECO:0000313" key="4">
    <source>
        <dbReference type="Proteomes" id="UP000634668"/>
    </source>
</evidence>
<feature type="transmembrane region" description="Helical" evidence="1">
    <location>
        <begin position="307"/>
        <end position="325"/>
    </location>
</feature>
<keyword evidence="4" id="KW-1185">Reference proteome</keyword>
<dbReference type="Proteomes" id="UP000634668">
    <property type="component" value="Unassembled WGS sequence"/>
</dbReference>
<reference evidence="3" key="2">
    <citation type="submission" date="2020-09" db="EMBL/GenBank/DDBJ databases">
        <authorList>
            <person name="Sun Q."/>
            <person name="Kim S."/>
        </authorList>
    </citation>
    <scope>NUCLEOTIDE SEQUENCE</scope>
    <source>
        <strain evidence="3">KCTC 12113</strain>
    </source>
</reference>
<feature type="chain" id="PRO_5037778068" evidence="2">
    <location>
        <begin position="23"/>
        <end position="424"/>
    </location>
</feature>
<dbReference type="RefSeq" id="WP_051315609.1">
    <property type="nucleotide sequence ID" value="NZ_BMWP01000017.1"/>
</dbReference>
<feature type="transmembrane region" description="Helical" evidence="1">
    <location>
        <begin position="337"/>
        <end position="361"/>
    </location>
</feature>
<keyword evidence="2" id="KW-0732">Signal</keyword>
<feature type="transmembrane region" description="Helical" evidence="1">
    <location>
        <begin position="193"/>
        <end position="212"/>
    </location>
</feature>
<feature type="transmembrane region" description="Helical" evidence="1">
    <location>
        <begin position="373"/>
        <end position="390"/>
    </location>
</feature>
<evidence type="ECO:0000313" key="3">
    <source>
        <dbReference type="EMBL" id="GGW39348.1"/>
    </source>
</evidence>
<dbReference type="AlphaFoldDB" id="A0A918IZE9"/>
<keyword evidence="1" id="KW-0812">Transmembrane</keyword>
<feature type="signal peptide" evidence="2">
    <location>
        <begin position="1"/>
        <end position="22"/>
    </location>
</feature>
<protein>
    <submittedName>
        <fullName evidence="3">Membrane protein</fullName>
    </submittedName>
</protein>
<evidence type="ECO:0000256" key="1">
    <source>
        <dbReference type="SAM" id="Phobius"/>
    </source>
</evidence>
<dbReference type="Pfam" id="PF13795">
    <property type="entry name" value="HupE_UreJ_2"/>
    <property type="match status" value="1"/>
</dbReference>
<feature type="transmembrane region" description="Helical" evidence="1">
    <location>
        <begin position="248"/>
        <end position="271"/>
    </location>
</feature>
<dbReference type="InterPro" id="IPR032809">
    <property type="entry name" value="Put_HupE_UreJ"/>
</dbReference>
<comment type="caution">
    <text evidence="3">The sequence shown here is derived from an EMBL/GenBank/DDBJ whole genome shotgun (WGS) entry which is preliminary data.</text>
</comment>
<dbReference type="EMBL" id="BMWP01000017">
    <property type="protein sequence ID" value="GGW39348.1"/>
    <property type="molecule type" value="Genomic_DNA"/>
</dbReference>
<gene>
    <name evidence="3" type="ORF">GCM10007383_25100</name>
</gene>
<keyword evidence="1" id="KW-1133">Transmembrane helix</keyword>
<keyword evidence="1" id="KW-0472">Membrane</keyword>
<evidence type="ECO:0000256" key="2">
    <source>
        <dbReference type="SAM" id="SignalP"/>
    </source>
</evidence>
<sequence length="424" mass="48992">MKYLTYPAVLILFFLLPLSGQAHQPNQSFIYLRVYENENVEGRFEIHNSDLKTYFGLDIKDTPMPDDVRPHYDQIKDYLLKHSSFTSNNEAYKIVFTKEISILPVVKGTFVRFHFYLEDSKELPDEIEVTYSVLLEEDPNHVNMLAYEYNWKAGLINNESIVALDFTKGNDTKILSLTDSSIWKGFVAMVKQGVWHIWIGLDHILFLLALILPSVVRRKKRMVEVAPGKTESRYYIWGWEPVKKFKPAFIYIITVITFFTIAHTITLTLASLEIVSLPSRVVESIIALSIGLAAYHNITPIFKGRDWIIAFVFGLFHGFGFASVLGDLGIKGEFLTLTLFGFNLGVEIGQVVIIALIFPVLFFIRKFKFYPRLLVYLSILLIVISLYWFIERAFDYDMVLDEKIRRLGGDILRALGLREDYYKT</sequence>
<accession>A0A918IZE9</accession>
<name>A0A918IZE9_9FLAO</name>
<reference evidence="3" key="1">
    <citation type="journal article" date="2014" name="Int. J. Syst. Evol. Microbiol.">
        <title>Complete genome sequence of Corynebacterium casei LMG S-19264T (=DSM 44701T), isolated from a smear-ripened cheese.</title>
        <authorList>
            <consortium name="US DOE Joint Genome Institute (JGI-PGF)"/>
            <person name="Walter F."/>
            <person name="Albersmeier A."/>
            <person name="Kalinowski J."/>
            <person name="Ruckert C."/>
        </authorList>
    </citation>
    <scope>NUCLEOTIDE SEQUENCE</scope>
    <source>
        <strain evidence="3">KCTC 12113</strain>
    </source>
</reference>
<organism evidence="3 4">
    <name type="scientific">Arenibacter certesii</name>
    <dbReference type="NCBI Taxonomy" id="228955"/>
    <lineage>
        <taxon>Bacteria</taxon>
        <taxon>Pseudomonadati</taxon>
        <taxon>Bacteroidota</taxon>
        <taxon>Flavobacteriia</taxon>
        <taxon>Flavobacteriales</taxon>
        <taxon>Flavobacteriaceae</taxon>
        <taxon>Arenibacter</taxon>
    </lineage>
</organism>
<proteinExistence type="predicted"/>